<dbReference type="OMA" id="KHSIGYS"/>
<dbReference type="EMBL" id="KI912118">
    <property type="protein sequence ID" value="ETS75370.1"/>
    <property type="molecule type" value="Genomic_DNA"/>
</dbReference>
<dbReference type="OrthoDB" id="3904217at2759"/>
<dbReference type="AlphaFoldDB" id="W3WN76"/>
<evidence type="ECO:0000313" key="2">
    <source>
        <dbReference type="EMBL" id="ETS75370.1"/>
    </source>
</evidence>
<organism evidence="2 3">
    <name type="scientific">Pestalotiopsis fici (strain W106-1 / CGMCC3.15140)</name>
    <dbReference type="NCBI Taxonomy" id="1229662"/>
    <lineage>
        <taxon>Eukaryota</taxon>
        <taxon>Fungi</taxon>
        <taxon>Dikarya</taxon>
        <taxon>Ascomycota</taxon>
        <taxon>Pezizomycotina</taxon>
        <taxon>Sordariomycetes</taxon>
        <taxon>Xylariomycetidae</taxon>
        <taxon>Amphisphaeriales</taxon>
        <taxon>Sporocadaceae</taxon>
        <taxon>Pestalotiopsis</taxon>
    </lineage>
</organism>
<dbReference type="InterPro" id="IPR024311">
    <property type="entry name" value="Lipocalin-like"/>
</dbReference>
<dbReference type="eggNOG" id="ENOG502SMV4">
    <property type="taxonomic scope" value="Eukaryota"/>
</dbReference>
<accession>W3WN76</accession>
<keyword evidence="3" id="KW-1185">Reference proteome</keyword>
<dbReference type="InParanoid" id="W3WN76"/>
<dbReference type="GeneID" id="19277327"/>
<sequence length="169" mass="17958">MVPAQPPIIGVLAGAWSLLNRTTVYPNGTVVIPIDGLGANAVGIILYTNTGYMSMNSMATEPAYRPTTITFPYQEGQSDADWALVGLHTFSYAGPVTNVVEITPTSGNLTHGPLTFAHVPSLVGSDQNRQYEVLDDGNILRLSARVSSGNTAVLTWQRLACQGRANPAN</sequence>
<protein>
    <recommendedName>
        <fullName evidence="1">Lipocalin-like domain-containing protein</fullName>
    </recommendedName>
</protein>
<name>W3WN76_PESFW</name>
<reference evidence="3" key="1">
    <citation type="journal article" date="2015" name="BMC Genomics">
        <title>Genomic and transcriptomic analysis of the endophytic fungus Pestalotiopsis fici reveals its lifestyle and high potential for synthesis of natural products.</title>
        <authorList>
            <person name="Wang X."/>
            <person name="Zhang X."/>
            <person name="Liu L."/>
            <person name="Xiang M."/>
            <person name="Wang W."/>
            <person name="Sun X."/>
            <person name="Che Y."/>
            <person name="Guo L."/>
            <person name="Liu G."/>
            <person name="Guo L."/>
            <person name="Wang C."/>
            <person name="Yin W.B."/>
            <person name="Stadler M."/>
            <person name="Zhang X."/>
            <person name="Liu X."/>
        </authorList>
    </citation>
    <scope>NUCLEOTIDE SEQUENCE [LARGE SCALE GENOMIC DNA]</scope>
    <source>
        <strain evidence="3">W106-1 / CGMCC3.15140</strain>
    </source>
</reference>
<dbReference type="Pfam" id="PF13924">
    <property type="entry name" value="Lipocalin_5"/>
    <property type="match status" value="1"/>
</dbReference>
<evidence type="ECO:0000313" key="3">
    <source>
        <dbReference type="Proteomes" id="UP000030651"/>
    </source>
</evidence>
<feature type="domain" description="Lipocalin-like" evidence="1">
    <location>
        <begin position="14"/>
        <end position="158"/>
    </location>
</feature>
<dbReference type="KEGG" id="pfy:PFICI_12314"/>
<evidence type="ECO:0000259" key="1">
    <source>
        <dbReference type="Pfam" id="PF13924"/>
    </source>
</evidence>
<dbReference type="HOGENOM" id="CLU_139323_0_0_1"/>
<dbReference type="RefSeq" id="XP_007839086.1">
    <property type="nucleotide sequence ID" value="XM_007840895.1"/>
</dbReference>
<dbReference type="Proteomes" id="UP000030651">
    <property type="component" value="Unassembled WGS sequence"/>
</dbReference>
<gene>
    <name evidence="2" type="ORF">PFICI_12314</name>
</gene>
<proteinExistence type="predicted"/>